<sequence>MRHVYVDSFYRPPSQQCDSRKKLLETCFHSRTERVKAERQSFPAGAIFTAGELNESHNCLWDHHGCMRRGTYYIAWYGRITVGRVIGDLELMLVGKKHASDE</sequence>
<proteinExistence type="predicted"/>
<accession>A0AAV4Y1V1</accession>
<gene>
    <name evidence="1" type="ORF">CEXT_149311</name>
</gene>
<evidence type="ECO:0000313" key="1">
    <source>
        <dbReference type="EMBL" id="GIZ00416.1"/>
    </source>
</evidence>
<dbReference type="EMBL" id="BPLR01018539">
    <property type="protein sequence ID" value="GIZ00416.1"/>
    <property type="molecule type" value="Genomic_DNA"/>
</dbReference>
<evidence type="ECO:0000313" key="2">
    <source>
        <dbReference type="Proteomes" id="UP001054945"/>
    </source>
</evidence>
<protein>
    <submittedName>
        <fullName evidence="1">Uncharacterized protein</fullName>
    </submittedName>
</protein>
<reference evidence="1 2" key="1">
    <citation type="submission" date="2021-06" db="EMBL/GenBank/DDBJ databases">
        <title>Caerostris extrusa draft genome.</title>
        <authorList>
            <person name="Kono N."/>
            <person name="Arakawa K."/>
        </authorList>
    </citation>
    <scope>NUCLEOTIDE SEQUENCE [LARGE SCALE GENOMIC DNA]</scope>
</reference>
<keyword evidence="2" id="KW-1185">Reference proteome</keyword>
<comment type="caution">
    <text evidence="1">The sequence shown here is derived from an EMBL/GenBank/DDBJ whole genome shotgun (WGS) entry which is preliminary data.</text>
</comment>
<organism evidence="1 2">
    <name type="scientific">Caerostris extrusa</name>
    <name type="common">Bark spider</name>
    <name type="synonym">Caerostris bankana</name>
    <dbReference type="NCBI Taxonomy" id="172846"/>
    <lineage>
        <taxon>Eukaryota</taxon>
        <taxon>Metazoa</taxon>
        <taxon>Ecdysozoa</taxon>
        <taxon>Arthropoda</taxon>
        <taxon>Chelicerata</taxon>
        <taxon>Arachnida</taxon>
        <taxon>Araneae</taxon>
        <taxon>Araneomorphae</taxon>
        <taxon>Entelegynae</taxon>
        <taxon>Araneoidea</taxon>
        <taxon>Araneidae</taxon>
        <taxon>Caerostris</taxon>
    </lineage>
</organism>
<dbReference type="Proteomes" id="UP001054945">
    <property type="component" value="Unassembled WGS sequence"/>
</dbReference>
<name>A0AAV4Y1V1_CAEEX</name>
<dbReference type="AlphaFoldDB" id="A0AAV4Y1V1"/>